<reference evidence="2" key="1">
    <citation type="submission" date="2022-03" db="EMBL/GenBank/DDBJ databases">
        <authorList>
            <person name="Sayadi A."/>
        </authorList>
    </citation>
    <scope>NUCLEOTIDE SEQUENCE</scope>
</reference>
<feature type="region of interest" description="Disordered" evidence="1">
    <location>
        <begin position="212"/>
        <end position="239"/>
    </location>
</feature>
<comment type="caution">
    <text evidence="2">The sequence shown here is derived from an EMBL/GenBank/DDBJ whole genome shotgun (WGS) entry which is preliminary data.</text>
</comment>
<evidence type="ECO:0000313" key="2">
    <source>
        <dbReference type="EMBL" id="CAH1984982.1"/>
    </source>
</evidence>
<organism evidence="2 3">
    <name type="scientific">Acanthoscelides obtectus</name>
    <name type="common">Bean weevil</name>
    <name type="synonym">Bruchus obtectus</name>
    <dbReference type="NCBI Taxonomy" id="200917"/>
    <lineage>
        <taxon>Eukaryota</taxon>
        <taxon>Metazoa</taxon>
        <taxon>Ecdysozoa</taxon>
        <taxon>Arthropoda</taxon>
        <taxon>Hexapoda</taxon>
        <taxon>Insecta</taxon>
        <taxon>Pterygota</taxon>
        <taxon>Neoptera</taxon>
        <taxon>Endopterygota</taxon>
        <taxon>Coleoptera</taxon>
        <taxon>Polyphaga</taxon>
        <taxon>Cucujiformia</taxon>
        <taxon>Chrysomeloidea</taxon>
        <taxon>Chrysomelidae</taxon>
        <taxon>Bruchinae</taxon>
        <taxon>Bruchini</taxon>
        <taxon>Acanthoscelides</taxon>
    </lineage>
</organism>
<protein>
    <submittedName>
        <fullName evidence="2">Uncharacterized protein</fullName>
    </submittedName>
</protein>
<accession>A0A9P0PI42</accession>
<feature type="compositionally biased region" description="Basic and acidic residues" evidence="1">
    <location>
        <begin position="212"/>
        <end position="223"/>
    </location>
</feature>
<evidence type="ECO:0000256" key="1">
    <source>
        <dbReference type="SAM" id="MobiDB-lite"/>
    </source>
</evidence>
<name>A0A9P0PI42_ACAOB</name>
<keyword evidence="3" id="KW-1185">Reference proteome</keyword>
<dbReference type="AlphaFoldDB" id="A0A9P0PI42"/>
<dbReference type="OrthoDB" id="6730012at2759"/>
<evidence type="ECO:0000313" key="3">
    <source>
        <dbReference type="Proteomes" id="UP001152888"/>
    </source>
</evidence>
<gene>
    <name evidence="2" type="ORF">ACAOBT_LOCUS16433</name>
</gene>
<dbReference type="EMBL" id="CAKOFQ010006969">
    <property type="protein sequence ID" value="CAH1984982.1"/>
    <property type="molecule type" value="Genomic_DNA"/>
</dbReference>
<proteinExistence type="predicted"/>
<feature type="region of interest" description="Disordered" evidence="1">
    <location>
        <begin position="292"/>
        <end position="312"/>
    </location>
</feature>
<dbReference type="Proteomes" id="UP001152888">
    <property type="component" value="Unassembled WGS sequence"/>
</dbReference>
<sequence length="312" mass="35441">MQRKILSLQRYSTMLFVVTSIGGSQRDIQSVLVLSINCIQSDHYREGIGDCEFDKNRKSERVFATTIADEFVSEIIENALDIVDETARQEEASIGYILDNLSNKFKDMVLVEELPKSVDKRSISPKGGIGDQLKIDESMVEEETVRLPPVEKKNRLTDLVKNSKHILAKLIMTEAKENPVDDKEEKVVRVVDIDSGDPPFKVVPEHKHETVLREGGEENKMEDVQLGQSSETTPKESYDKKTMTFPMTTSTSSSGNTGSLASRYRTLKFTQELMKKRNWSFGTKILNYIRKHQKKGEKEKKTEDESELNASN</sequence>